<dbReference type="Proteomes" id="UP000276133">
    <property type="component" value="Unassembled WGS sequence"/>
</dbReference>
<dbReference type="PANTHER" id="PTHR24095">
    <property type="entry name" value="ACETYL-COENZYME A SYNTHETASE"/>
    <property type="match status" value="1"/>
</dbReference>
<dbReference type="STRING" id="10195.A0A3M7SIH2"/>
<evidence type="ECO:0000259" key="3">
    <source>
        <dbReference type="Pfam" id="PF00501"/>
    </source>
</evidence>
<comment type="caution">
    <text evidence="5">The sequence shown here is derived from an EMBL/GenBank/DDBJ whole genome shotgun (WGS) entry which is preliminary data.</text>
</comment>
<keyword evidence="6" id="KW-1185">Reference proteome</keyword>
<dbReference type="Pfam" id="PF00501">
    <property type="entry name" value="AMP-binding"/>
    <property type="match status" value="1"/>
</dbReference>
<evidence type="ECO:0000259" key="4">
    <source>
        <dbReference type="Pfam" id="PF16177"/>
    </source>
</evidence>
<dbReference type="GO" id="GO:0005739">
    <property type="term" value="C:mitochondrion"/>
    <property type="evidence" value="ECO:0007669"/>
    <property type="project" value="TreeGrafter"/>
</dbReference>
<evidence type="ECO:0000313" key="6">
    <source>
        <dbReference type="Proteomes" id="UP000276133"/>
    </source>
</evidence>
<dbReference type="OrthoDB" id="1706066at2759"/>
<dbReference type="GO" id="GO:0006085">
    <property type="term" value="P:acetyl-CoA biosynthetic process"/>
    <property type="evidence" value="ECO:0007669"/>
    <property type="project" value="TreeGrafter"/>
</dbReference>
<dbReference type="EC" id="6.2.1.1" evidence="2"/>
<dbReference type="InterPro" id="IPR020845">
    <property type="entry name" value="AMP-binding_CS"/>
</dbReference>
<dbReference type="PANTHER" id="PTHR24095:SF14">
    <property type="entry name" value="ACETYL-COENZYME A SYNTHETASE 1"/>
    <property type="match status" value="1"/>
</dbReference>
<accession>A0A3M7SIH2</accession>
<dbReference type="Gene3D" id="3.40.50.12780">
    <property type="entry name" value="N-terminal domain of ligase-like"/>
    <property type="match status" value="1"/>
</dbReference>
<dbReference type="InterPro" id="IPR000873">
    <property type="entry name" value="AMP-dep_synth/lig_dom"/>
</dbReference>
<evidence type="ECO:0000256" key="2">
    <source>
        <dbReference type="ARBA" id="ARBA00013275"/>
    </source>
</evidence>
<organism evidence="5 6">
    <name type="scientific">Brachionus plicatilis</name>
    <name type="common">Marine rotifer</name>
    <name type="synonym">Brachionus muelleri</name>
    <dbReference type="NCBI Taxonomy" id="10195"/>
    <lineage>
        <taxon>Eukaryota</taxon>
        <taxon>Metazoa</taxon>
        <taxon>Spiralia</taxon>
        <taxon>Gnathifera</taxon>
        <taxon>Rotifera</taxon>
        <taxon>Eurotatoria</taxon>
        <taxon>Monogononta</taxon>
        <taxon>Pseudotrocha</taxon>
        <taxon>Ploima</taxon>
        <taxon>Brachionidae</taxon>
        <taxon>Brachionus</taxon>
    </lineage>
</organism>
<protein>
    <recommendedName>
        <fullName evidence="2">acetate--CoA ligase</fullName>
        <ecNumber evidence="2">6.2.1.1</ecNumber>
    </recommendedName>
</protein>
<reference evidence="5 6" key="1">
    <citation type="journal article" date="2018" name="Sci. Rep.">
        <title>Genomic signatures of local adaptation to the degree of environmental predictability in rotifers.</title>
        <authorList>
            <person name="Franch-Gras L."/>
            <person name="Hahn C."/>
            <person name="Garcia-Roger E.M."/>
            <person name="Carmona M.J."/>
            <person name="Serra M."/>
            <person name="Gomez A."/>
        </authorList>
    </citation>
    <scope>NUCLEOTIDE SEQUENCE [LARGE SCALE GENOMIC DNA]</scope>
    <source>
        <strain evidence="5">HYR1</strain>
    </source>
</reference>
<dbReference type="InterPro" id="IPR042099">
    <property type="entry name" value="ANL_N_sf"/>
</dbReference>
<feature type="domain" description="AMP-dependent synthetase/ligase" evidence="3">
    <location>
        <begin position="82"/>
        <end position="383"/>
    </location>
</feature>
<dbReference type="InterPro" id="IPR032387">
    <property type="entry name" value="ACAS_N"/>
</dbReference>
<name>A0A3M7SIH2_BRAPC</name>
<comment type="similarity">
    <text evidence="1">Belongs to the ATP-dependent AMP-binding enzyme family.</text>
</comment>
<sequence>MNFLSSTFAELGLFSQQLSTYDQLYQFSVDKSNEFWSVLAQNRLEWTKKFDQVHSGAGFGEANFEQKWFVNGTLNVSVNCVDRHCRTNPHKTALIWEKDEPGQDQSISYSQLSLLTNKFSNLLLSIDVQKGDTVIIYMPTCLYAVVAMLACARIGAVHSVVFGGFSSESLASRIQTCKSKVVITCNQGWRGGKLIEFKKTVDTALQSCHFVKHVLVYRRTSSLFELSPRDLVIDEVMETMSDVCEPVEMDANDPLFILFTSGSTGKPKGLVHSSAGYLLGASVTQQMVFDCKENDVFGCLADIGWITGHSYVVYGPLCNGATSVLFESTPTYPDPGRYWQTVQQLKINQLYLAPTAIRLLIKYGNDHVQKYDRSSLRTLGSDKVNKMR</sequence>
<evidence type="ECO:0000313" key="5">
    <source>
        <dbReference type="EMBL" id="RNA35684.1"/>
    </source>
</evidence>
<dbReference type="Pfam" id="PF16177">
    <property type="entry name" value="ACAS_N"/>
    <property type="match status" value="1"/>
</dbReference>
<dbReference type="AlphaFoldDB" id="A0A3M7SIH2"/>
<proteinExistence type="inferred from homology"/>
<gene>
    <name evidence="5" type="ORF">BpHYR1_054677</name>
</gene>
<evidence type="ECO:0000256" key="1">
    <source>
        <dbReference type="ARBA" id="ARBA00006432"/>
    </source>
</evidence>
<dbReference type="EMBL" id="REGN01001297">
    <property type="protein sequence ID" value="RNA35684.1"/>
    <property type="molecule type" value="Genomic_DNA"/>
</dbReference>
<dbReference type="GO" id="GO:0003987">
    <property type="term" value="F:acetate-CoA ligase activity"/>
    <property type="evidence" value="ECO:0007669"/>
    <property type="project" value="UniProtKB-EC"/>
</dbReference>
<dbReference type="SUPFAM" id="SSF56801">
    <property type="entry name" value="Acetyl-CoA synthetase-like"/>
    <property type="match status" value="1"/>
</dbReference>
<feature type="domain" description="Acetyl-coenzyme A synthetase N-terminal" evidence="4">
    <location>
        <begin position="21"/>
        <end position="80"/>
    </location>
</feature>
<dbReference type="PROSITE" id="PS00455">
    <property type="entry name" value="AMP_BINDING"/>
    <property type="match status" value="1"/>
</dbReference>